<protein>
    <recommendedName>
        <fullName evidence="1">Phage head morphogenesis domain-containing protein</fullName>
    </recommendedName>
</protein>
<feature type="domain" description="Phage head morphogenesis" evidence="1">
    <location>
        <begin position="523"/>
        <end position="625"/>
    </location>
</feature>
<dbReference type="NCBIfam" id="TIGR01641">
    <property type="entry name" value="phageSPP1_gp7"/>
    <property type="match status" value="1"/>
</dbReference>
<dbReference type="InterPro" id="IPR006944">
    <property type="entry name" value="Phage/GTA_portal"/>
</dbReference>
<dbReference type="EMBL" id="LAZR01002551">
    <property type="protein sequence ID" value="KKN28570.1"/>
    <property type="molecule type" value="Genomic_DNA"/>
</dbReference>
<evidence type="ECO:0000259" key="1">
    <source>
        <dbReference type="Pfam" id="PF04233"/>
    </source>
</evidence>
<reference evidence="2" key="1">
    <citation type="journal article" date="2015" name="Nature">
        <title>Complex archaea that bridge the gap between prokaryotes and eukaryotes.</title>
        <authorList>
            <person name="Spang A."/>
            <person name="Saw J.H."/>
            <person name="Jorgensen S.L."/>
            <person name="Zaremba-Niedzwiedzka K."/>
            <person name="Martijn J."/>
            <person name="Lind A.E."/>
            <person name="van Eijk R."/>
            <person name="Schleper C."/>
            <person name="Guy L."/>
            <person name="Ettema T.J."/>
        </authorList>
    </citation>
    <scope>NUCLEOTIDE SEQUENCE</scope>
</reference>
<organism evidence="2">
    <name type="scientific">marine sediment metagenome</name>
    <dbReference type="NCBI Taxonomy" id="412755"/>
    <lineage>
        <taxon>unclassified sequences</taxon>
        <taxon>metagenomes</taxon>
        <taxon>ecological metagenomes</taxon>
    </lineage>
</organism>
<comment type="caution">
    <text evidence="2">The sequence shown here is derived from an EMBL/GenBank/DDBJ whole genome shotgun (WGS) entry which is preliminary data.</text>
</comment>
<gene>
    <name evidence="2" type="ORF">LCGC14_0853000</name>
</gene>
<dbReference type="NCBIfam" id="TIGR01537">
    <property type="entry name" value="portal_HK97"/>
    <property type="match status" value="1"/>
</dbReference>
<evidence type="ECO:0000313" key="2">
    <source>
        <dbReference type="EMBL" id="KKN28570.1"/>
    </source>
</evidence>
<name>A0A0F9P9Q9_9ZZZZ</name>
<sequence>MAFSIRDWFKGTFKLGGTAISMMEIPPGWSYEAYLKVYGEVGWLFAANNIISESVADVKWNLYNKDNGQKGDLVESHPLIDMFAYVNPFQTKYQFLQLLQLYIGLVGEAFIVLNFNRLGVPAEMWLAPPQHMAIVPSKETYIDHYEYRKGNARLRLEVPEVIHIMNPDPHNPYRGKGAAQTIGVDLDSEKNAVRYQNRLFYNDATPGLLIEYPEIPEPTERDKIRKEWNEIHQGWRNARKTGFLWGGAKANTIALTNREMEYWRLRKINRETIIGVYRIPTSLLGLEGPGSRARVEADEYVFAKHVVQPALTRIKEAFNEQLVPLYDDGFMLDHDSVVPENREAIVDEVKELYPIGIYTLQESRVMLGKDADPAPGDTFAEPAAPMGFSMKTKRHEALNTRAFSEEQKEARWKLMADHAEENEKLFKKLFKRLWFEQMDAIVEQYAITQETIDVDAAANQWNESLAPMIAEIYEGAYDLATEGGELSPAHRQLEGLDTAALEWIATRSLTLAQMVNGTTKEELRVLLAQGFEEGESVPQLTRRIRQYYQNGYERRATLVARTEVIAASNEGAIQGYEHEGIIKAEFYASLDERLCVECEALHGNVYPINETHGVIPVHPDCRCTWIPIVD</sequence>
<dbReference type="InterPro" id="IPR006427">
    <property type="entry name" value="Portal_HK97"/>
</dbReference>
<dbReference type="AlphaFoldDB" id="A0A0F9P9Q9"/>
<dbReference type="Pfam" id="PF04233">
    <property type="entry name" value="Phage_Mu_F"/>
    <property type="match status" value="1"/>
</dbReference>
<proteinExistence type="predicted"/>
<accession>A0A0F9P9Q9</accession>
<dbReference type="Pfam" id="PF04860">
    <property type="entry name" value="Phage_portal"/>
    <property type="match status" value="1"/>
</dbReference>
<dbReference type="InterPro" id="IPR006528">
    <property type="entry name" value="Phage_head_morphogenesis_dom"/>
</dbReference>